<reference evidence="2 3" key="1">
    <citation type="submission" date="2019-02" db="EMBL/GenBank/DDBJ databases">
        <title>Genome sequencing of the rare red list fungi Bondarzewia mesenterica.</title>
        <authorList>
            <person name="Buettner E."/>
            <person name="Kellner H."/>
        </authorList>
    </citation>
    <scope>NUCLEOTIDE SEQUENCE [LARGE SCALE GENOMIC DNA]</scope>
    <source>
        <strain evidence="2 3">DSM 108281</strain>
    </source>
</reference>
<feature type="region of interest" description="Disordered" evidence="1">
    <location>
        <begin position="83"/>
        <end position="102"/>
    </location>
</feature>
<dbReference type="Proteomes" id="UP000310158">
    <property type="component" value="Unassembled WGS sequence"/>
</dbReference>
<evidence type="ECO:0000313" key="2">
    <source>
        <dbReference type="EMBL" id="THH18974.1"/>
    </source>
</evidence>
<sequence>NEPSIVWERLADVDQGAAAFVDGIFRKSSPAGGDWAGHTGESALAALEGYSQAGVVVDPAADHALARRLQEEEDAYAHQVYARRQHERQAQMQAPTPPTPPSAAMLGILDSQITVSRKKKKDCVIM</sequence>
<proteinExistence type="predicted"/>
<feature type="non-terminal residue" evidence="2">
    <location>
        <position position="1"/>
    </location>
</feature>
<comment type="caution">
    <text evidence="2">The sequence shown here is derived from an EMBL/GenBank/DDBJ whole genome shotgun (WGS) entry which is preliminary data.</text>
</comment>
<dbReference type="EMBL" id="SGPL01000059">
    <property type="protein sequence ID" value="THH18974.1"/>
    <property type="molecule type" value="Genomic_DNA"/>
</dbReference>
<organism evidence="2 3">
    <name type="scientific">Bondarzewia mesenterica</name>
    <dbReference type="NCBI Taxonomy" id="1095465"/>
    <lineage>
        <taxon>Eukaryota</taxon>
        <taxon>Fungi</taxon>
        <taxon>Dikarya</taxon>
        <taxon>Basidiomycota</taxon>
        <taxon>Agaricomycotina</taxon>
        <taxon>Agaricomycetes</taxon>
        <taxon>Russulales</taxon>
        <taxon>Bondarzewiaceae</taxon>
        <taxon>Bondarzewia</taxon>
    </lineage>
</organism>
<dbReference type="OrthoDB" id="10261212at2759"/>
<name>A0A4S4M1R8_9AGAM</name>
<protein>
    <submittedName>
        <fullName evidence="2">Uncharacterized protein</fullName>
    </submittedName>
</protein>
<dbReference type="AlphaFoldDB" id="A0A4S4M1R8"/>
<accession>A0A4S4M1R8</accession>
<keyword evidence="3" id="KW-1185">Reference proteome</keyword>
<gene>
    <name evidence="2" type="ORF">EW146_g2098</name>
</gene>
<evidence type="ECO:0000313" key="3">
    <source>
        <dbReference type="Proteomes" id="UP000310158"/>
    </source>
</evidence>
<evidence type="ECO:0000256" key="1">
    <source>
        <dbReference type="SAM" id="MobiDB-lite"/>
    </source>
</evidence>